<feature type="transmembrane region" description="Helical" evidence="7">
    <location>
        <begin position="128"/>
        <end position="149"/>
    </location>
</feature>
<accession>A0A834MHP0</accession>
<organism evidence="8 9">
    <name type="scientific">Rhynchophorus ferrugineus</name>
    <name type="common">Red palm weevil</name>
    <name type="synonym">Curculio ferrugineus</name>
    <dbReference type="NCBI Taxonomy" id="354439"/>
    <lineage>
        <taxon>Eukaryota</taxon>
        <taxon>Metazoa</taxon>
        <taxon>Ecdysozoa</taxon>
        <taxon>Arthropoda</taxon>
        <taxon>Hexapoda</taxon>
        <taxon>Insecta</taxon>
        <taxon>Pterygota</taxon>
        <taxon>Neoptera</taxon>
        <taxon>Endopterygota</taxon>
        <taxon>Coleoptera</taxon>
        <taxon>Polyphaga</taxon>
        <taxon>Cucujiformia</taxon>
        <taxon>Curculionidae</taxon>
        <taxon>Dryophthorinae</taxon>
        <taxon>Rhynchophorus</taxon>
    </lineage>
</organism>
<evidence type="ECO:0000256" key="7">
    <source>
        <dbReference type="SAM" id="Phobius"/>
    </source>
</evidence>
<gene>
    <name evidence="8" type="ORF">GWI33_022810</name>
</gene>
<evidence type="ECO:0000256" key="3">
    <source>
        <dbReference type="ARBA" id="ARBA00014635"/>
    </source>
</evidence>
<dbReference type="OrthoDB" id="6277625at2759"/>
<evidence type="ECO:0000256" key="1">
    <source>
        <dbReference type="ARBA" id="ARBA00004141"/>
    </source>
</evidence>
<feature type="transmembrane region" description="Helical" evidence="7">
    <location>
        <begin position="48"/>
        <end position="68"/>
    </location>
</feature>
<dbReference type="Proteomes" id="UP000625711">
    <property type="component" value="Unassembled WGS sequence"/>
</dbReference>
<comment type="caution">
    <text evidence="8">The sequence shown here is derived from an EMBL/GenBank/DDBJ whole genome shotgun (WGS) entry which is preliminary data.</text>
</comment>
<dbReference type="GO" id="GO:0005770">
    <property type="term" value="C:late endosome"/>
    <property type="evidence" value="ECO:0007669"/>
    <property type="project" value="TreeGrafter"/>
</dbReference>
<dbReference type="EMBL" id="JAACXV010000085">
    <property type="protein sequence ID" value="KAF7283993.1"/>
    <property type="molecule type" value="Genomic_DNA"/>
</dbReference>
<evidence type="ECO:0000256" key="5">
    <source>
        <dbReference type="ARBA" id="ARBA00022989"/>
    </source>
</evidence>
<comment type="subcellular location">
    <subcellularLocation>
        <location evidence="1">Membrane</location>
        <topology evidence="1">Multi-pass membrane protein</topology>
    </subcellularLocation>
</comment>
<protein>
    <recommendedName>
        <fullName evidence="3">Transmembrane protein 192</fullName>
    </recommendedName>
</protein>
<dbReference type="PANTHER" id="PTHR31592:SF1">
    <property type="entry name" value="TRANSMEMBRANE PROTEIN 192"/>
    <property type="match status" value="1"/>
</dbReference>
<proteinExistence type="inferred from homology"/>
<feature type="transmembrane region" description="Helical" evidence="7">
    <location>
        <begin position="80"/>
        <end position="97"/>
    </location>
</feature>
<dbReference type="GO" id="GO:0005765">
    <property type="term" value="C:lysosomal membrane"/>
    <property type="evidence" value="ECO:0007669"/>
    <property type="project" value="TreeGrafter"/>
</dbReference>
<evidence type="ECO:0000313" key="8">
    <source>
        <dbReference type="EMBL" id="KAF7283993.1"/>
    </source>
</evidence>
<evidence type="ECO:0000313" key="9">
    <source>
        <dbReference type="Proteomes" id="UP000625711"/>
    </source>
</evidence>
<feature type="transmembrane region" description="Helical" evidence="7">
    <location>
        <begin position="161"/>
        <end position="189"/>
    </location>
</feature>
<keyword evidence="4 7" id="KW-0812">Transmembrane</keyword>
<comment type="similarity">
    <text evidence="2">Belongs to the TMEM192 family.</text>
</comment>
<dbReference type="PANTHER" id="PTHR31592">
    <property type="entry name" value="TRANSMEMBRANE PROTEIN 192"/>
    <property type="match status" value="1"/>
</dbReference>
<dbReference type="Pfam" id="PF14802">
    <property type="entry name" value="TMEM192"/>
    <property type="match status" value="1"/>
</dbReference>
<evidence type="ECO:0000256" key="4">
    <source>
        <dbReference type="ARBA" id="ARBA00022692"/>
    </source>
</evidence>
<keyword evidence="9" id="KW-1185">Reference proteome</keyword>
<name>A0A834MHP0_RHYFE</name>
<dbReference type="AlphaFoldDB" id="A0A834MHP0"/>
<keyword evidence="6 7" id="KW-0472">Membrane</keyword>
<dbReference type="InterPro" id="IPR029399">
    <property type="entry name" value="TMEM192"/>
</dbReference>
<evidence type="ECO:0000256" key="2">
    <source>
        <dbReference type="ARBA" id="ARBA00006314"/>
    </source>
</evidence>
<reference evidence="8" key="1">
    <citation type="submission" date="2020-08" db="EMBL/GenBank/DDBJ databases">
        <title>Genome sequencing and assembly of the red palm weevil Rhynchophorus ferrugineus.</title>
        <authorList>
            <person name="Dias G.B."/>
            <person name="Bergman C.M."/>
            <person name="Manee M."/>
        </authorList>
    </citation>
    <scope>NUCLEOTIDE SEQUENCE</scope>
    <source>
        <strain evidence="8">AA-2017</strain>
        <tissue evidence="8">Whole larva</tissue>
    </source>
</reference>
<keyword evidence="5 7" id="KW-1133">Transmembrane helix</keyword>
<sequence length="273" mass="31544">MVSLSRSINTNAGGATFFSESVNMEDREQLLPILDSCGSFKPLYTHKLYSIHLLFTFILDVVAIVYAIRHPDKHSKCKEYFLILYLHVAYWFITYILERIVKYCHHKIQLNGYFEFHNLTKRHTNTPVFIVTLSTVILLLTQTLMQYYYPDNFANKCINGGAFSPIFNICAIVLVESCIIAGVNISYIVKVMNFNKIQAPPDVQKEEWLRSANPETFTQTEIGYKEMAGKVYDFLERQAELITFLKEQNSILAEKNTCLDMSKRGFFSSFNNT</sequence>
<evidence type="ECO:0000256" key="6">
    <source>
        <dbReference type="ARBA" id="ARBA00023136"/>
    </source>
</evidence>